<dbReference type="AlphaFoldDB" id="A0AAV4BRW2"/>
<reference evidence="2 3" key="1">
    <citation type="journal article" date="2021" name="Elife">
        <title>Chloroplast acquisition without the gene transfer in kleptoplastic sea slugs, Plakobranchus ocellatus.</title>
        <authorList>
            <person name="Maeda T."/>
            <person name="Takahashi S."/>
            <person name="Yoshida T."/>
            <person name="Shimamura S."/>
            <person name="Takaki Y."/>
            <person name="Nagai Y."/>
            <person name="Toyoda A."/>
            <person name="Suzuki Y."/>
            <person name="Arimoto A."/>
            <person name="Ishii H."/>
            <person name="Satoh N."/>
            <person name="Nishiyama T."/>
            <person name="Hasebe M."/>
            <person name="Maruyama T."/>
            <person name="Minagawa J."/>
            <person name="Obokata J."/>
            <person name="Shigenobu S."/>
        </authorList>
    </citation>
    <scope>NUCLEOTIDE SEQUENCE [LARGE SCALE GENOMIC DNA]</scope>
</reference>
<sequence>MAQKKAAGSRYSTVFRVRDKLQTEDQCLLRENHIVLPTALRRRLLANSTKVTQYCPHEAKLRQSYWWPGQDIESFLKNYTWNARKLRRYLVPEESLLHHHDTAAPPVRRSRRQNRGVPPARYPDEL</sequence>
<organism evidence="2 3">
    <name type="scientific">Plakobranchus ocellatus</name>
    <dbReference type="NCBI Taxonomy" id="259542"/>
    <lineage>
        <taxon>Eukaryota</taxon>
        <taxon>Metazoa</taxon>
        <taxon>Spiralia</taxon>
        <taxon>Lophotrochozoa</taxon>
        <taxon>Mollusca</taxon>
        <taxon>Gastropoda</taxon>
        <taxon>Heterobranchia</taxon>
        <taxon>Euthyneura</taxon>
        <taxon>Panpulmonata</taxon>
        <taxon>Sacoglossa</taxon>
        <taxon>Placobranchoidea</taxon>
        <taxon>Plakobranchidae</taxon>
        <taxon>Plakobranchus</taxon>
    </lineage>
</organism>
<accession>A0AAV4BRW2</accession>
<keyword evidence="3" id="KW-1185">Reference proteome</keyword>
<gene>
    <name evidence="2" type="ORF">PoB_004830100</name>
</gene>
<proteinExistence type="predicted"/>
<dbReference type="Proteomes" id="UP000735302">
    <property type="component" value="Unassembled WGS sequence"/>
</dbReference>
<feature type="region of interest" description="Disordered" evidence="1">
    <location>
        <begin position="100"/>
        <end position="126"/>
    </location>
</feature>
<evidence type="ECO:0000313" key="3">
    <source>
        <dbReference type="Proteomes" id="UP000735302"/>
    </source>
</evidence>
<name>A0AAV4BRW2_9GAST</name>
<dbReference type="EMBL" id="BLXT01005284">
    <property type="protein sequence ID" value="GFO21796.1"/>
    <property type="molecule type" value="Genomic_DNA"/>
</dbReference>
<comment type="caution">
    <text evidence="2">The sequence shown here is derived from an EMBL/GenBank/DDBJ whole genome shotgun (WGS) entry which is preliminary data.</text>
</comment>
<evidence type="ECO:0000256" key="1">
    <source>
        <dbReference type="SAM" id="MobiDB-lite"/>
    </source>
</evidence>
<protein>
    <submittedName>
        <fullName evidence="2">Zf-h2c2 and rve domain containing protein</fullName>
    </submittedName>
</protein>
<evidence type="ECO:0000313" key="2">
    <source>
        <dbReference type="EMBL" id="GFO21796.1"/>
    </source>
</evidence>